<dbReference type="GO" id="GO:0034220">
    <property type="term" value="P:monoatomic ion transmembrane transport"/>
    <property type="evidence" value="ECO:0007669"/>
    <property type="project" value="UniProtKB-KW"/>
</dbReference>
<reference evidence="10 11" key="1">
    <citation type="submission" date="2024-09" db="EMBL/GenBank/DDBJ databases">
        <title>A chromosome-level genome assembly of Gray's grenadier anchovy, Coilia grayii.</title>
        <authorList>
            <person name="Fu Z."/>
        </authorList>
    </citation>
    <scope>NUCLEOTIDE SEQUENCE [LARGE SCALE GENOMIC DNA]</scope>
    <source>
        <strain evidence="10">G4</strain>
        <tissue evidence="10">Muscle</tissue>
    </source>
</reference>
<keyword evidence="8" id="KW-0407">Ion channel</keyword>
<protein>
    <submittedName>
        <fullName evidence="10">Uncharacterized protein</fullName>
    </submittedName>
</protein>
<organism evidence="10 11">
    <name type="scientific">Coilia grayii</name>
    <name type="common">Gray's grenadier anchovy</name>
    <dbReference type="NCBI Taxonomy" id="363190"/>
    <lineage>
        <taxon>Eukaryota</taxon>
        <taxon>Metazoa</taxon>
        <taxon>Chordata</taxon>
        <taxon>Craniata</taxon>
        <taxon>Vertebrata</taxon>
        <taxon>Euteleostomi</taxon>
        <taxon>Actinopterygii</taxon>
        <taxon>Neopterygii</taxon>
        <taxon>Teleostei</taxon>
        <taxon>Clupei</taxon>
        <taxon>Clupeiformes</taxon>
        <taxon>Clupeoidei</taxon>
        <taxon>Engraulidae</taxon>
        <taxon>Coilinae</taxon>
        <taxon>Coilia</taxon>
    </lineage>
</organism>
<dbReference type="PANTHER" id="PTHR10258:SF4">
    <property type="entry name" value="CALCIUM-ACTIVATED POTASSIUM CHANNEL SUBUNIT BETA-3"/>
    <property type="match status" value="1"/>
</dbReference>
<keyword evidence="4 9" id="KW-1133">Transmembrane helix</keyword>
<dbReference type="InterPro" id="IPR003930">
    <property type="entry name" value="K_chnl_Ca-activ_BK_bsu"/>
</dbReference>
<keyword evidence="2" id="KW-0813">Transport</keyword>
<evidence type="ECO:0000256" key="9">
    <source>
        <dbReference type="SAM" id="Phobius"/>
    </source>
</evidence>
<feature type="transmembrane region" description="Helical" evidence="9">
    <location>
        <begin position="211"/>
        <end position="231"/>
    </location>
</feature>
<dbReference type="Pfam" id="PF03185">
    <property type="entry name" value="CaKB"/>
    <property type="match status" value="1"/>
</dbReference>
<gene>
    <name evidence="10" type="ORF">ACEWY4_006423</name>
</gene>
<keyword evidence="3 9" id="KW-0812">Transmembrane</keyword>
<evidence type="ECO:0000256" key="6">
    <source>
        <dbReference type="ARBA" id="ARBA00023136"/>
    </source>
</evidence>
<evidence type="ECO:0000256" key="4">
    <source>
        <dbReference type="ARBA" id="ARBA00022989"/>
    </source>
</evidence>
<evidence type="ECO:0000256" key="7">
    <source>
        <dbReference type="ARBA" id="ARBA00023180"/>
    </source>
</evidence>
<keyword evidence="7" id="KW-0325">Glycoprotein</keyword>
<sequence>MFVAPPSPRGSFSIPVNMNLQGSRRRQTRALLYQMQEPQRRNGRDWRCSERARPQALLSSVGDERAVFLGFIMIAFSILMYFVVGITVVKPHLQSDWSEETNCSLIQAEILDEWVDCRGLSRFRCVQVFVNVSSSGRKLRLHYDEGSIDLYLECFYAPKCQHNESDLLQEARKIKQSLDKLRGEALRCRFSAEHYPEDAILYRKYTRWLTLGYLLWPSLMLSGGVLLVGLVKLNQRLAHLCAELDGVDAGATQTALVNGKLYQLLGWRLRGSSSSTQEHTS</sequence>
<evidence type="ECO:0000313" key="10">
    <source>
        <dbReference type="EMBL" id="KAL2097216.1"/>
    </source>
</evidence>
<feature type="transmembrane region" description="Helical" evidence="9">
    <location>
        <begin position="66"/>
        <end position="89"/>
    </location>
</feature>
<dbReference type="EMBL" id="JBHFQA010000006">
    <property type="protein sequence ID" value="KAL2097216.1"/>
    <property type="molecule type" value="Genomic_DNA"/>
</dbReference>
<keyword evidence="5" id="KW-0406">Ion transport</keyword>
<keyword evidence="11" id="KW-1185">Reference proteome</keyword>
<evidence type="ECO:0000256" key="2">
    <source>
        <dbReference type="ARBA" id="ARBA00022448"/>
    </source>
</evidence>
<proteinExistence type="predicted"/>
<evidence type="ECO:0000256" key="8">
    <source>
        <dbReference type="ARBA" id="ARBA00023303"/>
    </source>
</evidence>
<comment type="subcellular location">
    <subcellularLocation>
        <location evidence="1">Membrane</location>
        <topology evidence="1">Multi-pass membrane protein</topology>
    </subcellularLocation>
</comment>
<accession>A0ABD1KDY7</accession>
<dbReference type="AlphaFoldDB" id="A0ABD1KDY7"/>
<evidence type="ECO:0000256" key="3">
    <source>
        <dbReference type="ARBA" id="ARBA00022692"/>
    </source>
</evidence>
<dbReference type="Proteomes" id="UP001591681">
    <property type="component" value="Unassembled WGS sequence"/>
</dbReference>
<comment type="caution">
    <text evidence="10">The sequence shown here is derived from an EMBL/GenBank/DDBJ whole genome shotgun (WGS) entry which is preliminary data.</text>
</comment>
<evidence type="ECO:0000313" key="11">
    <source>
        <dbReference type="Proteomes" id="UP001591681"/>
    </source>
</evidence>
<dbReference type="GO" id="GO:0016020">
    <property type="term" value="C:membrane"/>
    <property type="evidence" value="ECO:0007669"/>
    <property type="project" value="UniProtKB-SubCell"/>
</dbReference>
<keyword evidence="6 9" id="KW-0472">Membrane</keyword>
<dbReference type="PANTHER" id="PTHR10258">
    <property type="entry name" value="CALCIUM-ACTIVATED POTASSIUM CHANNEL SUBUNIT BETA"/>
    <property type="match status" value="1"/>
</dbReference>
<evidence type="ECO:0000256" key="1">
    <source>
        <dbReference type="ARBA" id="ARBA00004141"/>
    </source>
</evidence>
<name>A0ABD1KDY7_9TELE</name>
<evidence type="ECO:0000256" key="5">
    <source>
        <dbReference type="ARBA" id="ARBA00023065"/>
    </source>
</evidence>